<feature type="chain" id="PRO_5015134959" evidence="1">
    <location>
        <begin position="22"/>
        <end position="105"/>
    </location>
</feature>
<dbReference type="PANTHER" id="PTHR39112:SF1">
    <property type="entry name" value="PROTEIN RALF-LIKE 27"/>
    <property type="match status" value="1"/>
</dbReference>
<dbReference type="AlphaFoldDB" id="A0A2P2LU56"/>
<name>A0A2P2LU56_RHIMU</name>
<organism evidence="2">
    <name type="scientific">Rhizophora mucronata</name>
    <name type="common">Asiatic mangrove</name>
    <dbReference type="NCBI Taxonomy" id="61149"/>
    <lineage>
        <taxon>Eukaryota</taxon>
        <taxon>Viridiplantae</taxon>
        <taxon>Streptophyta</taxon>
        <taxon>Embryophyta</taxon>
        <taxon>Tracheophyta</taxon>
        <taxon>Spermatophyta</taxon>
        <taxon>Magnoliopsida</taxon>
        <taxon>eudicotyledons</taxon>
        <taxon>Gunneridae</taxon>
        <taxon>Pentapetalae</taxon>
        <taxon>rosids</taxon>
        <taxon>fabids</taxon>
        <taxon>Malpighiales</taxon>
        <taxon>Rhizophoraceae</taxon>
        <taxon>Rhizophora</taxon>
    </lineage>
</organism>
<keyword evidence="1" id="KW-0732">Signal</keyword>
<evidence type="ECO:0000256" key="1">
    <source>
        <dbReference type="SAM" id="SignalP"/>
    </source>
</evidence>
<feature type="signal peptide" evidence="1">
    <location>
        <begin position="1"/>
        <end position="21"/>
    </location>
</feature>
<dbReference type="EMBL" id="GGEC01041015">
    <property type="protein sequence ID" value="MBX21499.1"/>
    <property type="molecule type" value="Transcribed_RNA"/>
</dbReference>
<dbReference type="InterPro" id="IPR039252">
    <property type="entry name" value="RALFL27"/>
</dbReference>
<reference evidence="2" key="1">
    <citation type="submission" date="2018-02" db="EMBL/GenBank/DDBJ databases">
        <title>Rhizophora mucronata_Transcriptome.</title>
        <authorList>
            <person name="Meera S.P."/>
            <person name="Sreeshan A."/>
            <person name="Augustine A."/>
        </authorList>
    </citation>
    <scope>NUCLEOTIDE SEQUENCE</scope>
    <source>
        <tissue evidence="2">Leaf</tissue>
    </source>
</reference>
<evidence type="ECO:0000313" key="2">
    <source>
        <dbReference type="EMBL" id="MBX21499.1"/>
    </source>
</evidence>
<protein>
    <submittedName>
        <fullName evidence="2">Uncharacterized protein</fullName>
    </submittedName>
</protein>
<accession>A0A2P2LU56</accession>
<sequence length="105" mass="11925">MALCLIALLLILPRTSIPTDATDLVDSSKSRSWKEEHVAESIGVEEFLMESEATQRFLEDSPTIPYRNIEKMPFCKEGIYGNCLAPNQAKGRNNKHCVYYNRCRG</sequence>
<proteinExistence type="predicted"/>
<dbReference type="PANTHER" id="PTHR39112">
    <property type="entry name" value="PROTEIN RALF-LIKE 27-RELATED"/>
    <property type="match status" value="1"/>
</dbReference>